<gene>
    <name evidence="2" type="ORF">DSLASN_28980</name>
</gene>
<reference evidence="2 3" key="1">
    <citation type="submission" date="2021-02" db="EMBL/GenBank/DDBJ databases">
        <title>Complete genome of Desulfoluna sp. strain ASN36.</title>
        <authorList>
            <person name="Takahashi A."/>
            <person name="Kojima H."/>
            <person name="Fukui M."/>
        </authorList>
    </citation>
    <scope>NUCLEOTIDE SEQUENCE [LARGE SCALE GENOMIC DNA]</scope>
    <source>
        <strain evidence="2 3">ASN36</strain>
    </source>
</reference>
<sequence length="130" mass="14093">MTAPFVKEQYPMSDDLMKNIDMSRAVVMNELVDYAPNQVVSRTLATTPGVVITLFAFDKGEEISAHTAPGDALVQVLDGRVRIDINGTLLEAEAGESVVMPKDVPHALEALTPFKMLLTVVKKPKTIGVL</sequence>
<dbReference type="PANTHER" id="PTHR37694">
    <property type="entry name" value="SLR8022 PROTEIN"/>
    <property type="match status" value="1"/>
</dbReference>
<accession>A0ABN6F6U0</accession>
<dbReference type="PANTHER" id="PTHR37694:SF1">
    <property type="entry name" value="SLR8022 PROTEIN"/>
    <property type="match status" value="1"/>
</dbReference>
<feature type="domain" description="Cupin type-2" evidence="1">
    <location>
        <begin position="54"/>
        <end position="118"/>
    </location>
</feature>
<dbReference type="Pfam" id="PF07883">
    <property type="entry name" value="Cupin_2"/>
    <property type="match status" value="1"/>
</dbReference>
<dbReference type="CDD" id="cd02230">
    <property type="entry name" value="cupin_HP0902-like"/>
    <property type="match status" value="1"/>
</dbReference>
<dbReference type="InterPro" id="IPR013096">
    <property type="entry name" value="Cupin_2"/>
</dbReference>
<dbReference type="InterPro" id="IPR011051">
    <property type="entry name" value="RmlC_Cupin_sf"/>
</dbReference>
<protein>
    <submittedName>
        <fullName evidence="2">Cupin</fullName>
    </submittedName>
</protein>
<dbReference type="Proteomes" id="UP001320148">
    <property type="component" value="Chromosome"/>
</dbReference>
<dbReference type="Gene3D" id="2.60.120.10">
    <property type="entry name" value="Jelly Rolls"/>
    <property type="match status" value="1"/>
</dbReference>
<dbReference type="SUPFAM" id="SSF51182">
    <property type="entry name" value="RmlC-like cupins"/>
    <property type="match status" value="1"/>
</dbReference>
<organism evidence="2 3">
    <name type="scientific">Desulfoluna limicola</name>
    <dbReference type="NCBI Taxonomy" id="2810562"/>
    <lineage>
        <taxon>Bacteria</taxon>
        <taxon>Pseudomonadati</taxon>
        <taxon>Thermodesulfobacteriota</taxon>
        <taxon>Desulfobacteria</taxon>
        <taxon>Desulfobacterales</taxon>
        <taxon>Desulfolunaceae</taxon>
        <taxon>Desulfoluna</taxon>
    </lineage>
</organism>
<evidence type="ECO:0000259" key="1">
    <source>
        <dbReference type="Pfam" id="PF07883"/>
    </source>
</evidence>
<proteinExistence type="predicted"/>
<evidence type="ECO:0000313" key="3">
    <source>
        <dbReference type="Proteomes" id="UP001320148"/>
    </source>
</evidence>
<keyword evidence="3" id="KW-1185">Reference proteome</keyword>
<dbReference type="EMBL" id="AP024488">
    <property type="protein sequence ID" value="BCS97266.1"/>
    <property type="molecule type" value="Genomic_DNA"/>
</dbReference>
<dbReference type="InterPro" id="IPR014710">
    <property type="entry name" value="RmlC-like_jellyroll"/>
</dbReference>
<name>A0ABN6F6U0_9BACT</name>
<evidence type="ECO:0000313" key="2">
    <source>
        <dbReference type="EMBL" id="BCS97266.1"/>
    </source>
</evidence>